<dbReference type="PRINTS" id="PR01950">
    <property type="entry name" value="LANCSUPER"/>
</dbReference>
<feature type="binding site" evidence="1">
    <location>
        <position position="195"/>
    </location>
    <ligand>
        <name>Zn(2+)</name>
        <dbReference type="ChEBI" id="CHEBI:29105"/>
    </ligand>
</feature>
<dbReference type="EMBL" id="CBUH010000104">
    <property type="protein sequence ID" value="CDI42397.1"/>
    <property type="molecule type" value="Genomic_DNA"/>
</dbReference>
<protein>
    <submittedName>
        <fullName evidence="2">GdmC</fullName>
    </submittedName>
</protein>
<gene>
    <name evidence="2" type="ORF">LHCIRMBIA953_00978</name>
</gene>
<dbReference type="PRINTS" id="PR01955">
    <property type="entry name" value="LANCFRANKIA"/>
</dbReference>
<name>U4QD07_LACHE</name>
<organism evidence="2 3">
    <name type="scientific">Lactobacillus helveticus CIRM-BIA 953</name>
    <dbReference type="NCBI Taxonomy" id="1226335"/>
    <lineage>
        <taxon>Bacteria</taxon>
        <taxon>Bacillati</taxon>
        <taxon>Bacillota</taxon>
        <taxon>Bacilli</taxon>
        <taxon>Lactobacillales</taxon>
        <taxon>Lactobacillaceae</taxon>
        <taxon>Lactobacillus</taxon>
    </lineage>
</organism>
<dbReference type="Pfam" id="PF05147">
    <property type="entry name" value="LANC_like"/>
    <property type="match status" value="1"/>
</dbReference>
<proteinExistence type="predicted"/>
<dbReference type="AlphaFoldDB" id="U4QD07"/>
<accession>U4QD07</accession>
<keyword evidence="1" id="KW-0862">Zinc</keyword>
<dbReference type="Gene3D" id="1.50.10.20">
    <property type="match status" value="1"/>
</dbReference>
<evidence type="ECO:0000313" key="3">
    <source>
        <dbReference type="Proteomes" id="UP000017243"/>
    </source>
</evidence>
<sequence length="341" mass="38886">MSVFNGLTGIGYAINCSDNKNQKIQNLKLKFNKLYISVVQKYRKALKTSLSNNLVEADYDLIEGYSAIILYLLNTDSYKNNKMIFNNLVNDLTCFINNNSLVIKSENMILPYLSKMYPNGAINYSLSHGLAGPLLTLTKIEQQNLGSYKAKKAIRKLLDIYNSNITIFEDKIWWPTRKASNISTCYSKFPRASWCYGSPGSVNALYNGANLLKDNKTRKNAEKGLLTLTKMNFESLDLDSPTVCHGLSGLLLCIENMNQKMHNANLECFEEKITSEILKFADYNYKFIFRNYDYPTPFKLDSKKIFQHDIGLLTGSTGVILTLINKKYKNNDAWLKMLALY</sequence>
<reference evidence="2 3" key="1">
    <citation type="submission" date="2013-09" db="EMBL/GenBank/DDBJ databases">
        <title>Draft Genome Sequence of five Lactobacillus helveticus strains CIRM-BIA 101T, 103, 104, 951 and 953 isolated from milk product.</title>
        <authorList>
            <person name="Valence F."/>
            <person name="Chuat V."/>
            <person name="Ma L."/>
            <person name="Creno S."/>
            <person name="Falentin H."/>
            <person name="Lortal S."/>
            <person name="Bizet C."/>
            <person name="Clermont D."/>
            <person name="Loux V."/>
            <person name="Bouchier C."/>
            <person name="Cousin S."/>
        </authorList>
    </citation>
    <scope>NUCLEOTIDE SEQUENCE [LARGE SCALE GENOMIC DNA]</scope>
    <source>
        <strain evidence="2 3">CIRM-BIA 953</strain>
    </source>
</reference>
<dbReference type="Proteomes" id="UP000017243">
    <property type="component" value="Unassembled WGS sequence"/>
</dbReference>
<dbReference type="GO" id="GO:0031179">
    <property type="term" value="P:peptide modification"/>
    <property type="evidence" value="ECO:0007669"/>
    <property type="project" value="InterPro"/>
</dbReference>
<dbReference type="InterPro" id="IPR007822">
    <property type="entry name" value="LANC-like"/>
</dbReference>
<dbReference type="SUPFAM" id="SSF158745">
    <property type="entry name" value="LanC-like"/>
    <property type="match status" value="1"/>
</dbReference>
<dbReference type="GO" id="GO:0046872">
    <property type="term" value="F:metal ion binding"/>
    <property type="evidence" value="ECO:0007669"/>
    <property type="project" value="UniProtKB-KW"/>
</dbReference>
<dbReference type="SMART" id="SM01260">
    <property type="entry name" value="LANC_like"/>
    <property type="match status" value="1"/>
</dbReference>
<feature type="binding site" evidence="1">
    <location>
        <position position="245"/>
    </location>
    <ligand>
        <name>Zn(2+)</name>
        <dbReference type="ChEBI" id="CHEBI:29105"/>
    </ligand>
</feature>
<evidence type="ECO:0000313" key="2">
    <source>
        <dbReference type="EMBL" id="CDI42397.1"/>
    </source>
</evidence>
<comment type="caution">
    <text evidence="2">The sequence shown here is derived from an EMBL/GenBank/DDBJ whole genome shotgun (WGS) entry which is preliminary data.</text>
</comment>
<evidence type="ECO:0000256" key="1">
    <source>
        <dbReference type="PIRSR" id="PIRSR607822-1"/>
    </source>
</evidence>
<keyword evidence="1" id="KW-0479">Metal-binding</keyword>
<feature type="binding site" evidence="1">
    <location>
        <position position="244"/>
    </location>
    <ligand>
        <name>Zn(2+)</name>
        <dbReference type="ChEBI" id="CHEBI:29105"/>
    </ligand>
</feature>